<feature type="compositionally biased region" description="Polar residues" evidence="1">
    <location>
        <begin position="94"/>
        <end position="103"/>
    </location>
</feature>
<sequence>NITKKSCSSVKLSEQTVVSDGLDCVKESVDPESDSVEQTQVSEPLKPLISERKFNSSAENCTLDSLKYVGEIMIDNELQNLEPKSDSGNEEGINKTSANSTHDSLARSPKLRQTVRHKDSKKKEIA</sequence>
<organism evidence="2">
    <name type="scientific">Arion vulgaris</name>
    <dbReference type="NCBI Taxonomy" id="1028688"/>
    <lineage>
        <taxon>Eukaryota</taxon>
        <taxon>Metazoa</taxon>
        <taxon>Spiralia</taxon>
        <taxon>Lophotrochozoa</taxon>
        <taxon>Mollusca</taxon>
        <taxon>Gastropoda</taxon>
        <taxon>Heterobranchia</taxon>
        <taxon>Euthyneura</taxon>
        <taxon>Panpulmonata</taxon>
        <taxon>Eupulmonata</taxon>
        <taxon>Stylommatophora</taxon>
        <taxon>Helicina</taxon>
        <taxon>Arionoidea</taxon>
        <taxon>Arionidae</taxon>
        <taxon>Arion</taxon>
    </lineage>
</organism>
<accession>A0A0B6YHV8</accession>
<dbReference type="EMBL" id="HACG01008235">
    <property type="protein sequence ID" value="CEK55100.1"/>
    <property type="molecule type" value="Transcribed_RNA"/>
</dbReference>
<feature type="region of interest" description="Disordered" evidence="1">
    <location>
        <begin position="80"/>
        <end position="126"/>
    </location>
</feature>
<gene>
    <name evidence="2" type="primary">ORF24370</name>
</gene>
<reference evidence="2" key="1">
    <citation type="submission" date="2014-12" db="EMBL/GenBank/DDBJ databases">
        <title>Insight into the proteome of Arion vulgaris.</title>
        <authorList>
            <person name="Aradska J."/>
            <person name="Bulat T."/>
            <person name="Smidak R."/>
            <person name="Sarate P."/>
            <person name="Gangsoo J."/>
            <person name="Sialana F."/>
            <person name="Bilban M."/>
            <person name="Lubec G."/>
        </authorList>
    </citation>
    <scope>NUCLEOTIDE SEQUENCE</scope>
    <source>
        <tissue evidence="2">Skin</tissue>
    </source>
</reference>
<feature type="compositionally biased region" description="Basic residues" evidence="1">
    <location>
        <begin position="109"/>
        <end position="120"/>
    </location>
</feature>
<evidence type="ECO:0000256" key="1">
    <source>
        <dbReference type="SAM" id="MobiDB-lite"/>
    </source>
</evidence>
<feature type="non-terminal residue" evidence="2">
    <location>
        <position position="126"/>
    </location>
</feature>
<name>A0A0B6YHV8_9EUPU</name>
<proteinExistence type="predicted"/>
<evidence type="ECO:0000313" key="2">
    <source>
        <dbReference type="EMBL" id="CEK55100.1"/>
    </source>
</evidence>
<protein>
    <submittedName>
        <fullName evidence="2">Uncharacterized protein</fullName>
    </submittedName>
</protein>
<feature type="non-terminal residue" evidence="2">
    <location>
        <position position="1"/>
    </location>
</feature>
<dbReference type="AlphaFoldDB" id="A0A0B6YHV8"/>